<accession>J6F477</accession>
<reference evidence="1 2" key="1">
    <citation type="journal article" date="2012" name="Eukaryot. Cell">
        <title>Draft genome sequence of CBS 2479, the standard type strain of Trichosporon asahii.</title>
        <authorList>
            <person name="Yang R.Y."/>
            <person name="Li H.T."/>
            <person name="Zhu H."/>
            <person name="Zhou G.P."/>
            <person name="Wang M."/>
            <person name="Wang L."/>
        </authorList>
    </citation>
    <scope>NUCLEOTIDE SEQUENCE [LARGE SCALE GENOMIC DNA]</scope>
    <source>
        <strain evidence="2">ATCC 90039 / CBS 2479 / JCM 2466 / KCTC 7840 / NCYC 2677 / UAMH 7654</strain>
    </source>
</reference>
<proteinExistence type="predicted"/>
<dbReference type="KEGG" id="tasa:A1Q1_06942"/>
<evidence type="ECO:0000313" key="1">
    <source>
        <dbReference type="EMBL" id="EJT51804.1"/>
    </source>
</evidence>
<gene>
    <name evidence="1" type="ORF">A1Q1_06942</name>
</gene>
<sequence length="81" mass="8493">MSQQQPGQTLASHLIAQTISSVQLLESLGLIQHADAEVIRSKLPNPYTTFPSLVTAASTGSGYPALCSVVAMMATEASDLF</sequence>
<dbReference type="Proteomes" id="UP000002748">
    <property type="component" value="Unassembled WGS sequence"/>
</dbReference>
<name>J6F477_TRIAS</name>
<dbReference type="VEuPathDB" id="FungiDB:A1Q1_06942"/>
<comment type="caution">
    <text evidence="1">The sequence shown here is derived from an EMBL/GenBank/DDBJ whole genome shotgun (WGS) entry which is preliminary data.</text>
</comment>
<dbReference type="HOGENOM" id="CLU_2575561_0_0_1"/>
<evidence type="ECO:0000313" key="2">
    <source>
        <dbReference type="Proteomes" id="UP000002748"/>
    </source>
</evidence>
<dbReference type="AlphaFoldDB" id="J6F477"/>
<organism evidence="1 2">
    <name type="scientific">Trichosporon asahii var. asahii (strain ATCC 90039 / CBS 2479 / JCM 2466 / KCTC 7840 / NBRC 103889/ NCYC 2677 / UAMH 7654)</name>
    <name type="common">Yeast</name>
    <dbReference type="NCBI Taxonomy" id="1186058"/>
    <lineage>
        <taxon>Eukaryota</taxon>
        <taxon>Fungi</taxon>
        <taxon>Dikarya</taxon>
        <taxon>Basidiomycota</taxon>
        <taxon>Agaricomycotina</taxon>
        <taxon>Tremellomycetes</taxon>
        <taxon>Trichosporonales</taxon>
        <taxon>Trichosporonaceae</taxon>
        <taxon>Trichosporon</taxon>
    </lineage>
</organism>
<protein>
    <submittedName>
        <fullName evidence="1">Actin filament organization-related protein</fullName>
    </submittedName>
</protein>
<dbReference type="RefSeq" id="XP_014182666.1">
    <property type="nucleotide sequence ID" value="XM_014327191.1"/>
</dbReference>
<dbReference type="OrthoDB" id="5983572at2759"/>
<dbReference type="GeneID" id="25990454"/>
<dbReference type="EMBL" id="ALBS01000046">
    <property type="protein sequence ID" value="EJT51804.1"/>
    <property type="molecule type" value="Genomic_DNA"/>
</dbReference>